<evidence type="ECO:0000313" key="4">
    <source>
        <dbReference type="Proteomes" id="UP000011115"/>
    </source>
</evidence>
<accession>M1DN57</accession>
<dbReference type="HOGENOM" id="CLU_049105_0_0_1"/>
<dbReference type="AlphaFoldDB" id="M1DN57"/>
<evidence type="ECO:0000256" key="2">
    <source>
        <dbReference type="SAM" id="MobiDB-lite"/>
    </source>
</evidence>
<evidence type="ECO:0000256" key="1">
    <source>
        <dbReference type="SAM" id="Coils"/>
    </source>
</evidence>
<dbReference type="Gramene" id="PGSC0003DMT400091674">
    <property type="protein sequence ID" value="PGSC0003DMT400091674"/>
    <property type="gene ID" value="PGSC0003DMG400041245"/>
</dbReference>
<dbReference type="PaxDb" id="4113-PGSC0003DMT400091674"/>
<keyword evidence="4" id="KW-1185">Reference proteome</keyword>
<name>M1DN57_SOLTU</name>
<feature type="coiled-coil region" evidence="1">
    <location>
        <begin position="13"/>
        <end position="40"/>
    </location>
</feature>
<sequence length="350" mass="40260">MEKGKGIDIELTEEDLRMELQRLRREIQETRERRIKVEFATVVARAENAALDAELEAKMTKCDVISKKTVVVRKEHDAFKNDITMRLQKIRGKCSYFNEEANSGPEDTHPRATEEDADEEIIYMPPFLRRLKGGDKKITLSAYERTHSVEERVVPCALIYEHLKVSEECVELKAAIRNLINIREIPYLWGENTVLTCDQPEPSMPVTKHTRFYCHYFMPFKKTLLDIYSQLVQKGVLASVRKDDEAIDLVGIEIWKPYPYHDAIDHNIGRCLRFCYEAESLVNMGKIQVKSKGPTDSFPSQSSQKGKAAMGDNNEKTSLTDIVMAHPALAHQNELILQLMQQIAEMRVEM</sequence>
<reference evidence="3" key="2">
    <citation type="submission" date="2015-06" db="UniProtKB">
        <authorList>
            <consortium name="EnsemblPlants"/>
        </authorList>
    </citation>
    <scope>IDENTIFICATION</scope>
    <source>
        <strain evidence="3">DM1-3 516 R44</strain>
    </source>
</reference>
<evidence type="ECO:0000313" key="3">
    <source>
        <dbReference type="EnsemblPlants" id="PGSC0003DMT400091674"/>
    </source>
</evidence>
<dbReference type="EnsemblPlants" id="PGSC0003DMT400091674">
    <property type="protein sequence ID" value="PGSC0003DMT400091674"/>
    <property type="gene ID" value="PGSC0003DMG400041245"/>
</dbReference>
<protein>
    <submittedName>
        <fullName evidence="3">Uncharacterized protein</fullName>
    </submittedName>
</protein>
<keyword evidence="1" id="KW-0175">Coiled coil</keyword>
<organism evidence="3 4">
    <name type="scientific">Solanum tuberosum</name>
    <name type="common">Potato</name>
    <dbReference type="NCBI Taxonomy" id="4113"/>
    <lineage>
        <taxon>Eukaryota</taxon>
        <taxon>Viridiplantae</taxon>
        <taxon>Streptophyta</taxon>
        <taxon>Embryophyta</taxon>
        <taxon>Tracheophyta</taxon>
        <taxon>Spermatophyta</taxon>
        <taxon>Magnoliopsida</taxon>
        <taxon>eudicotyledons</taxon>
        <taxon>Gunneridae</taxon>
        <taxon>Pentapetalae</taxon>
        <taxon>asterids</taxon>
        <taxon>lamiids</taxon>
        <taxon>Solanales</taxon>
        <taxon>Solanaceae</taxon>
        <taxon>Solanoideae</taxon>
        <taxon>Solaneae</taxon>
        <taxon>Solanum</taxon>
    </lineage>
</organism>
<proteinExistence type="predicted"/>
<reference evidence="4" key="1">
    <citation type="journal article" date="2011" name="Nature">
        <title>Genome sequence and analysis of the tuber crop potato.</title>
        <authorList>
            <consortium name="The Potato Genome Sequencing Consortium"/>
        </authorList>
    </citation>
    <scope>NUCLEOTIDE SEQUENCE [LARGE SCALE GENOMIC DNA]</scope>
    <source>
        <strain evidence="4">cv. DM1-3 516 R44</strain>
    </source>
</reference>
<dbReference type="InParanoid" id="M1DN57"/>
<feature type="region of interest" description="Disordered" evidence="2">
    <location>
        <begin position="291"/>
        <end position="312"/>
    </location>
</feature>
<dbReference type="Proteomes" id="UP000011115">
    <property type="component" value="Unassembled WGS sequence"/>
</dbReference>